<dbReference type="GO" id="GO:0006412">
    <property type="term" value="P:translation"/>
    <property type="evidence" value="ECO:0007669"/>
    <property type="project" value="InterPro"/>
</dbReference>
<dbReference type="GO" id="GO:0003735">
    <property type="term" value="F:structural constituent of ribosome"/>
    <property type="evidence" value="ECO:0007669"/>
    <property type="project" value="InterPro"/>
</dbReference>
<organism evidence="8 9">
    <name type="scientific">Candidatus Curtissbacteria bacterium RIFCSPLOWO2_01_FULL_38_11b</name>
    <dbReference type="NCBI Taxonomy" id="1797725"/>
    <lineage>
        <taxon>Bacteria</taxon>
        <taxon>Candidatus Curtissiibacteriota</taxon>
    </lineage>
</organism>
<dbReference type="STRING" id="1797725.A3A49_00760"/>
<evidence type="ECO:0000256" key="1">
    <source>
        <dbReference type="ARBA" id="ARBA00008777"/>
    </source>
</evidence>
<name>A0A1F5H1Q3_9BACT</name>
<evidence type="ECO:0000256" key="4">
    <source>
        <dbReference type="ARBA" id="ARBA00035494"/>
    </source>
</evidence>
<dbReference type="NCBIfam" id="TIGR00059">
    <property type="entry name" value="L17"/>
    <property type="match status" value="1"/>
</dbReference>
<keyword evidence="3 5" id="KW-0687">Ribonucleoprotein</keyword>
<protein>
    <recommendedName>
        <fullName evidence="4 6">50S ribosomal protein L17</fullName>
    </recommendedName>
</protein>
<sequence length="163" mass="18198">MRHAVFGKKLSRDVNSRKALLNGLASAILLNGQITTTLAKAKFASSYVEKLVTIAKKNKLSQNRFLASTLSSGAFLKLINEVGPHFEKRNGGYTRIIKLNKRRGDASQMAKLEFVDWDKLAKVTPKIQKKQKSTKATNKVSSKKEKLPKNKKRVTKVKTASKK</sequence>
<dbReference type="InterPro" id="IPR036373">
    <property type="entry name" value="Ribosomal_bL17_sf"/>
</dbReference>
<dbReference type="EMBL" id="MFBO01000018">
    <property type="protein sequence ID" value="OGD98053.1"/>
    <property type="molecule type" value="Genomic_DNA"/>
</dbReference>
<keyword evidence="2 5" id="KW-0689">Ribosomal protein</keyword>
<feature type="region of interest" description="Disordered" evidence="7">
    <location>
        <begin position="127"/>
        <end position="163"/>
    </location>
</feature>
<feature type="compositionally biased region" description="Basic residues" evidence="7">
    <location>
        <begin position="149"/>
        <end position="163"/>
    </location>
</feature>
<reference evidence="8 9" key="1">
    <citation type="journal article" date="2016" name="Nat. Commun.">
        <title>Thousands of microbial genomes shed light on interconnected biogeochemical processes in an aquifer system.</title>
        <authorList>
            <person name="Anantharaman K."/>
            <person name="Brown C.T."/>
            <person name="Hug L.A."/>
            <person name="Sharon I."/>
            <person name="Castelle C.J."/>
            <person name="Probst A.J."/>
            <person name="Thomas B.C."/>
            <person name="Singh A."/>
            <person name="Wilkins M.J."/>
            <person name="Karaoz U."/>
            <person name="Brodie E.L."/>
            <person name="Williams K.H."/>
            <person name="Hubbard S.S."/>
            <person name="Banfield J.F."/>
        </authorList>
    </citation>
    <scope>NUCLEOTIDE SEQUENCE [LARGE SCALE GENOMIC DNA]</scope>
</reference>
<comment type="caution">
    <text evidence="8">The sequence shown here is derived from an EMBL/GenBank/DDBJ whole genome shotgun (WGS) entry which is preliminary data.</text>
</comment>
<proteinExistence type="inferred from homology"/>
<dbReference type="PANTHER" id="PTHR14413">
    <property type="entry name" value="RIBOSOMAL PROTEIN L17"/>
    <property type="match status" value="1"/>
</dbReference>
<dbReference type="InterPro" id="IPR000456">
    <property type="entry name" value="Ribosomal_bL17"/>
</dbReference>
<evidence type="ECO:0000313" key="9">
    <source>
        <dbReference type="Proteomes" id="UP000176740"/>
    </source>
</evidence>
<comment type="similarity">
    <text evidence="1 5">Belongs to the bacterial ribosomal protein bL17 family.</text>
</comment>
<evidence type="ECO:0000256" key="3">
    <source>
        <dbReference type="ARBA" id="ARBA00023274"/>
    </source>
</evidence>
<evidence type="ECO:0000256" key="7">
    <source>
        <dbReference type="SAM" id="MobiDB-lite"/>
    </source>
</evidence>
<evidence type="ECO:0000256" key="5">
    <source>
        <dbReference type="RuleBase" id="RU000660"/>
    </source>
</evidence>
<dbReference type="SUPFAM" id="SSF64263">
    <property type="entry name" value="Prokaryotic ribosomal protein L17"/>
    <property type="match status" value="1"/>
</dbReference>
<dbReference type="GO" id="GO:0022625">
    <property type="term" value="C:cytosolic large ribosomal subunit"/>
    <property type="evidence" value="ECO:0007669"/>
    <property type="project" value="TreeGrafter"/>
</dbReference>
<dbReference type="AlphaFoldDB" id="A0A1F5H1Q3"/>
<dbReference type="InterPro" id="IPR047859">
    <property type="entry name" value="Ribosomal_bL17_CS"/>
</dbReference>
<evidence type="ECO:0000256" key="2">
    <source>
        <dbReference type="ARBA" id="ARBA00022980"/>
    </source>
</evidence>
<dbReference type="PROSITE" id="PS01167">
    <property type="entry name" value="RIBOSOMAL_L17"/>
    <property type="match status" value="1"/>
</dbReference>
<dbReference type="Pfam" id="PF01196">
    <property type="entry name" value="Ribosomal_L17"/>
    <property type="match status" value="1"/>
</dbReference>
<dbReference type="Gene3D" id="3.90.1030.10">
    <property type="entry name" value="Ribosomal protein L17"/>
    <property type="match status" value="1"/>
</dbReference>
<accession>A0A1F5H1Q3</accession>
<evidence type="ECO:0000313" key="8">
    <source>
        <dbReference type="EMBL" id="OGD98053.1"/>
    </source>
</evidence>
<dbReference type="PANTHER" id="PTHR14413:SF16">
    <property type="entry name" value="LARGE RIBOSOMAL SUBUNIT PROTEIN BL17M"/>
    <property type="match status" value="1"/>
</dbReference>
<gene>
    <name evidence="8" type="ORF">A3A49_00760</name>
</gene>
<evidence type="ECO:0000256" key="6">
    <source>
        <dbReference type="RuleBase" id="RU000661"/>
    </source>
</evidence>
<dbReference type="Proteomes" id="UP000176740">
    <property type="component" value="Unassembled WGS sequence"/>
</dbReference>